<evidence type="ECO:0000256" key="4">
    <source>
        <dbReference type="ARBA" id="ARBA00023125"/>
    </source>
</evidence>
<protein>
    <recommendedName>
        <fullName evidence="8">Mutator family transposase</fullName>
    </recommendedName>
</protein>
<dbReference type="PATRIC" id="fig|913848.6.peg.439"/>
<reference evidence="6 7" key="1">
    <citation type="journal article" date="2015" name="Genome Announc.">
        <title>Expanding the biotechnology potential of lactobacilli through comparative genomics of 213 strains and associated genera.</title>
        <authorList>
            <person name="Sun Z."/>
            <person name="Harris H.M."/>
            <person name="McCann A."/>
            <person name="Guo C."/>
            <person name="Argimon S."/>
            <person name="Zhang W."/>
            <person name="Yang X."/>
            <person name="Jeffery I.B."/>
            <person name="Cooney J.C."/>
            <person name="Kagawa T.F."/>
            <person name="Liu W."/>
            <person name="Song Y."/>
            <person name="Salvetti E."/>
            <person name="Wrobel A."/>
            <person name="Rasinkangas P."/>
            <person name="Parkhill J."/>
            <person name="Rea M.C."/>
            <person name="O'Sullivan O."/>
            <person name="Ritari J."/>
            <person name="Douillard F.P."/>
            <person name="Paul Ross R."/>
            <person name="Yang R."/>
            <person name="Briner A.E."/>
            <person name="Felis G.E."/>
            <person name="de Vos W.M."/>
            <person name="Barrangou R."/>
            <person name="Klaenhammer T.R."/>
            <person name="Caufield P.W."/>
            <person name="Cui Y."/>
            <person name="Zhang H."/>
            <person name="O'Toole P.W."/>
        </authorList>
    </citation>
    <scope>NUCLEOTIDE SEQUENCE [LARGE SCALE GENOMIC DNA]</scope>
    <source>
        <strain evidence="6 7">DSM 20001</strain>
    </source>
</reference>
<keyword evidence="5" id="KW-0233">DNA recombination</keyword>
<evidence type="ECO:0000256" key="3">
    <source>
        <dbReference type="ARBA" id="ARBA00022578"/>
    </source>
</evidence>
<accession>A0A0R1F231</accession>
<evidence type="ECO:0000313" key="7">
    <source>
        <dbReference type="Proteomes" id="UP000051181"/>
    </source>
</evidence>
<dbReference type="GO" id="GO:0003677">
    <property type="term" value="F:DNA binding"/>
    <property type="evidence" value="ECO:0007669"/>
    <property type="project" value="UniProtKB-KW"/>
</dbReference>
<evidence type="ECO:0000313" key="6">
    <source>
        <dbReference type="EMBL" id="KRK13074.1"/>
    </source>
</evidence>
<dbReference type="eggNOG" id="COG3328">
    <property type="taxonomic scope" value="Bacteria"/>
</dbReference>
<sequence>MYGAHYSKATVSNMTKVVDEQVQAFQQRRLPSQYAAIFLDANYLPLKRDTVQKEAVHCIQPT</sequence>
<keyword evidence="3" id="KW-0815">Transposition</keyword>
<dbReference type="Proteomes" id="UP000051181">
    <property type="component" value="Unassembled WGS sequence"/>
</dbReference>
<name>A0A0R1F231_9LACO</name>
<evidence type="ECO:0008006" key="8">
    <source>
        <dbReference type="Google" id="ProtNLM"/>
    </source>
</evidence>
<dbReference type="GO" id="GO:0006313">
    <property type="term" value="P:DNA transposition"/>
    <property type="evidence" value="ECO:0007669"/>
    <property type="project" value="InterPro"/>
</dbReference>
<organism evidence="6 7">
    <name type="scientific">Loigolactobacillus coryniformis subsp. coryniformis KCTC 3167 = DSM 20001</name>
    <dbReference type="NCBI Taxonomy" id="913848"/>
    <lineage>
        <taxon>Bacteria</taxon>
        <taxon>Bacillati</taxon>
        <taxon>Bacillota</taxon>
        <taxon>Bacilli</taxon>
        <taxon>Lactobacillales</taxon>
        <taxon>Lactobacillaceae</taxon>
        <taxon>Loigolactobacillus</taxon>
    </lineage>
</organism>
<dbReference type="Pfam" id="PF00872">
    <property type="entry name" value="Transposase_mut"/>
    <property type="match status" value="1"/>
</dbReference>
<dbReference type="EMBL" id="AZCN01000138">
    <property type="protein sequence ID" value="KRK13074.1"/>
    <property type="molecule type" value="Genomic_DNA"/>
</dbReference>
<keyword evidence="4" id="KW-0238">DNA-binding</keyword>
<comment type="function">
    <text evidence="1">Required for the transposition of the insertion element.</text>
</comment>
<gene>
    <name evidence="6" type="ORF">FD22_GL000432</name>
</gene>
<dbReference type="GO" id="GO:0004803">
    <property type="term" value="F:transposase activity"/>
    <property type="evidence" value="ECO:0007669"/>
    <property type="project" value="InterPro"/>
</dbReference>
<comment type="similarity">
    <text evidence="2">Belongs to the transposase mutator family.</text>
</comment>
<dbReference type="InterPro" id="IPR001207">
    <property type="entry name" value="Transposase_mutator"/>
</dbReference>
<evidence type="ECO:0000256" key="5">
    <source>
        <dbReference type="ARBA" id="ARBA00023172"/>
    </source>
</evidence>
<proteinExistence type="inferred from homology"/>
<comment type="caution">
    <text evidence="6">The sequence shown here is derived from an EMBL/GenBank/DDBJ whole genome shotgun (WGS) entry which is preliminary data.</text>
</comment>
<evidence type="ECO:0000256" key="2">
    <source>
        <dbReference type="ARBA" id="ARBA00010961"/>
    </source>
</evidence>
<dbReference type="AlphaFoldDB" id="A0A0R1F231"/>
<evidence type="ECO:0000256" key="1">
    <source>
        <dbReference type="ARBA" id="ARBA00002190"/>
    </source>
</evidence>